<keyword evidence="3" id="KW-0479">Metal-binding</keyword>
<evidence type="ECO:0000256" key="2">
    <source>
        <dbReference type="ARBA" id="ARBA00022642"/>
    </source>
</evidence>
<dbReference type="Proteomes" id="UP000199601">
    <property type="component" value="Unassembled WGS sequence"/>
</dbReference>
<dbReference type="Pfam" id="PF00857">
    <property type="entry name" value="Isochorismatase"/>
    <property type="match status" value="1"/>
</dbReference>
<feature type="domain" description="Isochorismatase-like" evidence="8">
    <location>
        <begin position="13"/>
        <end position="192"/>
    </location>
</feature>
<dbReference type="Gene3D" id="3.40.50.850">
    <property type="entry name" value="Isochorismatase-like"/>
    <property type="match status" value="1"/>
</dbReference>
<dbReference type="PANTHER" id="PTHR11080">
    <property type="entry name" value="PYRAZINAMIDASE/NICOTINAMIDASE"/>
    <property type="match status" value="1"/>
</dbReference>
<dbReference type="GO" id="GO:0046872">
    <property type="term" value="F:metal ion binding"/>
    <property type="evidence" value="ECO:0007669"/>
    <property type="project" value="UniProtKB-KW"/>
</dbReference>
<keyword evidence="2" id="KW-0662">Pyridine nucleotide biosynthesis</keyword>
<accession>A0A0U1DI04</accession>
<dbReference type="InterPro" id="IPR036380">
    <property type="entry name" value="Isochorismatase-like_sf"/>
</dbReference>
<protein>
    <recommendedName>
        <fullName evidence="6">nicotinamidase</fullName>
        <ecNumber evidence="6">3.5.1.19</ecNumber>
    </recommendedName>
    <alternativeName>
        <fullName evidence="7">Nicotinamide deamidase</fullName>
    </alternativeName>
</protein>
<dbReference type="EC" id="3.5.1.19" evidence="6"/>
<evidence type="ECO:0000256" key="1">
    <source>
        <dbReference type="ARBA" id="ARBA00006336"/>
    </source>
</evidence>
<evidence type="ECO:0000256" key="6">
    <source>
        <dbReference type="ARBA" id="ARBA00039017"/>
    </source>
</evidence>
<comment type="similarity">
    <text evidence="1">Belongs to the isochorismatase family.</text>
</comment>
<dbReference type="AlphaFoldDB" id="A0A0U1DI04"/>
<evidence type="ECO:0000256" key="3">
    <source>
        <dbReference type="ARBA" id="ARBA00022723"/>
    </source>
</evidence>
<keyword evidence="10" id="KW-1185">Reference proteome</keyword>
<evidence type="ECO:0000259" key="8">
    <source>
        <dbReference type="Pfam" id="PF00857"/>
    </source>
</evidence>
<name>A0A0U1DI04_9MYCO</name>
<evidence type="ECO:0000256" key="5">
    <source>
        <dbReference type="ARBA" id="ARBA00037900"/>
    </source>
</evidence>
<dbReference type="InterPro" id="IPR052347">
    <property type="entry name" value="Isochorismatase_Nicotinamidase"/>
</dbReference>
<dbReference type="GO" id="GO:0008936">
    <property type="term" value="F:nicotinamidase activity"/>
    <property type="evidence" value="ECO:0007669"/>
    <property type="project" value="UniProtKB-EC"/>
</dbReference>
<organism evidence="9 10">
    <name type="scientific">Mycobacterium europaeum</name>
    <dbReference type="NCBI Taxonomy" id="761804"/>
    <lineage>
        <taxon>Bacteria</taxon>
        <taxon>Bacillati</taxon>
        <taxon>Actinomycetota</taxon>
        <taxon>Actinomycetes</taxon>
        <taxon>Mycobacteriales</taxon>
        <taxon>Mycobacteriaceae</taxon>
        <taxon>Mycobacterium</taxon>
        <taxon>Mycobacterium simiae complex</taxon>
    </lineage>
</organism>
<keyword evidence="4" id="KW-0378">Hydrolase</keyword>
<reference evidence="10" key="1">
    <citation type="submission" date="2015-03" db="EMBL/GenBank/DDBJ databases">
        <authorList>
            <person name="Urmite Genomes"/>
        </authorList>
    </citation>
    <scope>NUCLEOTIDE SEQUENCE [LARGE SCALE GENOMIC DNA]</scope>
    <source>
        <strain evidence="10">CSUR P1344</strain>
    </source>
</reference>
<dbReference type="PANTHER" id="PTHR11080:SF2">
    <property type="entry name" value="LD05707P"/>
    <property type="match status" value="1"/>
</dbReference>
<evidence type="ECO:0000256" key="4">
    <source>
        <dbReference type="ARBA" id="ARBA00022801"/>
    </source>
</evidence>
<sequence>MAGDTVRVKPVRALIIVDVQNDFCEGGSLPVAGGAAVAPAITAYLAGEPGYQHVVATQDFHIRPGDHFSDRPDYSSSWPPHCIAGSPGAQLRPDLDTRRIEAVFRKGAYAAAYSGFEGVDENGAPLLDWLRQRGVDEVDVVGIATDQCVRETAEDAARAGLSTRVLVNLTAAVSPDSAAEALKAMRAAGVELVGGP</sequence>
<proteinExistence type="inferred from homology"/>
<comment type="pathway">
    <text evidence="5">Cofactor biosynthesis; nicotinate biosynthesis; nicotinate from nicotinamide: step 1/1.</text>
</comment>
<dbReference type="EMBL" id="CTEC01000002">
    <property type="protein sequence ID" value="CQD16970.1"/>
    <property type="molecule type" value="Genomic_DNA"/>
</dbReference>
<dbReference type="InterPro" id="IPR000868">
    <property type="entry name" value="Isochorismatase-like_dom"/>
</dbReference>
<dbReference type="GO" id="GO:0019363">
    <property type="term" value="P:pyridine nucleotide biosynthetic process"/>
    <property type="evidence" value="ECO:0007669"/>
    <property type="project" value="UniProtKB-KW"/>
</dbReference>
<dbReference type="SUPFAM" id="SSF52499">
    <property type="entry name" value="Isochorismatase-like hydrolases"/>
    <property type="match status" value="1"/>
</dbReference>
<evidence type="ECO:0000313" key="9">
    <source>
        <dbReference type="EMBL" id="CQD16970.1"/>
    </source>
</evidence>
<evidence type="ECO:0000256" key="7">
    <source>
        <dbReference type="ARBA" id="ARBA00043224"/>
    </source>
</evidence>
<evidence type="ECO:0000313" key="10">
    <source>
        <dbReference type="Proteomes" id="UP000199601"/>
    </source>
</evidence>
<gene>
    <name evidence="9" type="primary">pncA</name>
    <name evidence="9" type="ORF">BN000_03636</name>
</gene>